<name>A0ABX5YVD6_9PLAN</name>
<evidence type="ECO:0000313" key="1">
    <source>
        <dbReference type="EMBL" id="QEG19582.1"/>
    </source>
</evidence>
<accession>A0ABX5YVD6</accession>
<protein>
    <submittedName>
        <fullName evidence="1">Uncharacterized protein</fullName>
    </submittedName>
</protein>
<dbReference type="EMBL" id="CP042910">
    <property type="protein sequence ID" value="QEG19582.1"/>
    <property type="molecule type" value="Genomic_DNA"/>
</dbReference>
<dbReference type="Proteomes" id="UP000322887">
    <property type="component" value="Chromosome"/>
</dbReference>
<keyword evidence="2" id="KW-1185">Reference proteome</keyword>
<organism evidence="1 2">
    <name type="scientific">Gimesia maris</name>
    <dbReference type="NCBI Taxonomy" id="122"/>
    <lineage>
        <taxon>Bacteria</taxon>
        <taxon>Pseudomonadati</taxon>
        <taxon>Planctomycetota</taxon>
        <taxon>Planctomycetia</taxon>
        <taxon>Planctomycetales</taxon>
        <taxon>Planctomycetaceae</taxon>
        <taxon>Gimesia</taxon>
    </lineage>
</organism>
<reference evidence="1 2" key="1">
    <citation type="submission" date="2019-08" db="EMBL/GenBank/DDBJ databases">
        <title>Deep-cultivation of Planctomycetes and their phenomic and genomic characterization uncovers novel biology.</title>
        <authorList>
            <person name="Wiegand S."/>
            <person name="Jogler M."/>
            <person name="Boedeker C."/>
            <person name="Pinto D."/>
            <person name="Vollmers J."/>
            <person name="Rivas-Marin E."/>
            <person name="Kohn T."/>
            <person name="Peeters S.H."/>
            <person name="Heuer A."/>
            <person name="Rast P."/>
            <person name="Oberbeckmann S."/>
            <person name="Bunk B."/>
            <person name="Jeske O."/>
            <person name="Meyerdierks A."/>
            <person name="Storesund J.E."/>
            <person name="Kallscheuer N."/>
            <person name="Luecker S."/>
            <person name="Lage O.M."/>
            <person name="Pohl T."/>
            <person name="Merkel B.J."/>
            <person name="Hornburger P."/>
            <person name="Mueller R.-W."/>
            <person name="Bruemmer F."/>
            <person name="Labrenz M."/>
            <person name="Spormann A.M."/>
            <person name="Op den Camp H."/>
            <person name="Overmann J."/>
            <person name="Amann R."/>
            <person name="Jetten M.S.M."/>
            <person name="Mascher T."/>
            <person name="Medema M.H."/>
            <person name="Devos D.P."/>
            <person name="Kaster A.-K."/>
            <person name="Ovreas L."/>
            <person name="Rohde M."/>
            <person name="Galperin M.Y."/>
            <person name="Jogler C."/>
        </authorList>
    </citation>
    <scope>NUCLEOTIDE SEQUENCE [LARGE SCALE GENOMIC DNA]</scope>
    <source>
        <strain evidence="1 2">DSM 8797</strain>
    </source>
</reference>
<sequence>MTLQSYCTGSHQQGKMRTEILILIRFAGRDWCG</sequence>
<evidence type="ECO:0000313" key="2">
    <source>
        <dbReference type="Proteomes" id="UP000322887"/>
    </source>
</evidence>
<proteinExistence type="predicted"/>
<gene>
    <name evidence="1" type="ORF">GmarT_54830</name>
</gene>